<dbReference type="PANTHER" id="PTHR38733:SF1">
    <property type="entry name" value="TYPE IV METHYL-DIRECTED RESTRICTION ENZYME ECOKMCRBC"/>
    <property type="match status" value="1"/>
</dbReference>
<evidence type="ECO:0000313" key="2">
    <source>
        <dbReference type="Proteomes" id="UP000184608"/>
    </source>
</evidence>
<evidence type="ECO:0000313" key="1">
    <source>
        <dbReference type="EMBL" id="SHI27070.1"/>
    </source>
</evidence>
<dbReference type="PIRSF" id="PIRSF003109">
    <property type="entry name" value="McrC"/>
    <property type="match status" value="1"/>
</dbReference>
<dbReference type="EMBL" id="FQXZ01000036">
    <property type="protein sequence ID" value="SHI27070.1"/>
    <property type="molecule type" value="Genomic_DNA"/>
</dbReference>
<name>A0A1M5ZS31_9VIBR</name>
<gene>
    <name evidence="1" type="ORF">VA7868_03134</name>
</gene>
<sequence>MSQTSNDLRGYVGKIPVRNLWLLMLYASETRFLIPQLSSDEISVDNPANLIAEVLCDLVKHRLKKNLSSAFVTSEREVNRVRGRIHLLKSERRMSLAKGKIVCSFDELTLDSERNRYIRSALDRLVLMADNKQLSMKCHYLSRRFQDMGVNGVVSHGYRPSRQGFARHESDDREVLEVAELAHDMHLLSESLGTQFLPSPDKQRNWVYRIFEKAVGGFYKLRLSENGWNVRTGTKLDWNISAGTTPGIELMPAMKLDILLENKSLQRRIIIDTKFTNILNKNQFGSQKFKSLNIYQLYSYLLSQEKKEDNLSLSSSGMLLYPSIGESYDEFVTMQGHDIRFCTVDLSEKSELIIERLLQLVPNSTKQIPPPNHP</sequence>
<organism evidence="1 2">
    <name type="scientific">Vibrio aerogenes CECT 7868</name>
    <dbReference type="NCBI Taxonomy" id="1216006"/>
    <lineage>
        <taxon>Bacteria</taxon>
        <taxon>Pseudomonadati</taxon>
        <taxon>Pseudomonadota</taxon>
        <taxon>Gammaproteobacteria</taxon>
        <taxon>Vibrionales</taxon>
        <taxon>Vibrionaceae</taxon>
        <taxon>Vibrio</taxon>
    </lineage>
</organism>
<keyword evidence="2" id="KW-1185">Reference proteome</keyword>
<dbReference type="AlphaFoldDB" id="A0A1M5ZS31"/>
<reference evidence="1 2" key="1">
    <citation type="submission" date="2016-11" db="EMBL/GenBank/DDBJ databases">
        <authorList>
            <person name="Jaros S."/>
            <person name="Januszkiewicz K."/>
            <person name="Wedrychowicz H."/>
        </authorList>
    </citation>
    <scope>NUCLEOTIDE SEQUENCE [LARGE SCALE GENOMIC DNA]</scope>
    <source>
        <strain evidence="1 2">CECT 7868</strain>
    </source>
</reference>
<dbReference type="OrthoDB" id="5500856at2"/>
<dbReference type="InterPro" id="IPR014407">
    <property type="entry name" value="McrC_bac"/>
</dbReference>
<dbReference type="InterPro" id="IPR019292">
    <property type="entry name" value="McrC"/>
</dbReference>
<dbReference type="PANTHER" id="PTHR38733">
    <property type="entry name" value="PROTEIN MCRC"/>
    <property type="match status" value="1"/>
</dbReference>
<dbReference type="GO" id="GO:0009307">
    <property type="term" value="P:DNA restriction-modification system"/>
    <property type="evidence" value="ECO:0007669"/>
    <property type="project" value="InterPro"/>
</dbReference>
<dbReference type="Proteomes" id="UP000184608">
    <property type="component" value="Unassembled WGS sequence"/>
</dbReference>
<dbReference type="STRING" id="1216006.VA7868_03134"/>
<dbReference type="Pfam" id="PF10117">
    <property type="entry name" value="McrBC"/>
    <property type="match status" value="1"/>
</dbReference>
<accession>A0A1M5ZS31</accession>
<proteinExistence type="predicted"/>
<dbReference type="RefSeq" id="WP_073604763.1">
    <property type="nucleotide sequence ID" value="NZ_FQXZ01000036.1"/>
</dbReference>
<protein>
    <submittedName>
        <fullName evidence="1">5-methylcytosine-specific restriction enzyme subunit McrC</fullName>
    </submittedName>
</protein>